<dbReference type="InterPro" id="IPR000551">
    <property type="entry name" value="MerR-type_HTH_dom"/>
</dbReference>
<dbReference type="PANTHER" id="PTHR30204:SF93">
    <property type="entry name" value="HTH MERR-TYPE DOMAIN-CONTAINING PROTEIN"/>
    <property type="match status" value="1"/>
</dbReference>
<organism evidence="4 5">
    <name type="scientific">Dactylosporangium maewongense</name>
    <dbReference type="NCBI Taxonomy" id="634393"/>
    <lineage>
        <taxon>Bacteria</taxon>
        <taxon>Bacillati</taxon>
        <taxon>Actinomycetota</taxon>
        <taxon>Actinomycetes</taxon>
        <taxon>Micromonosporales</taxon>
        <taxon>Micromonosporaceae</taxon>
        <taxon>Dactylosporangium</taxon>
    </lineage>
</organism>
<dbReference type="Pfam" id="PF13411">
    <property type="entry name" value="MerR_1"/>
    <property type="match status" value="1"/>
</dbReference>
<name>A0ABN2AQP0_9ACTN</name>
<dbReference type="PANTHER" id="PTHR30204">
    <property type="entry name" value="REDOX-CYCLING DRUG-SENSING TRANSCRIPTIONAL ACTIVATOR SOXR"/>
    <property type="match status" value="1"/>
</dbReference>
<keyword evidence="5" id="KW-1185">Reference proteome</keyword>
<accession>A0ABN2AQP0</accession>
<proteinExistence type="predicted"/>
<dbReference type="Gene3D" id="1.10.1660.10">
    <property type="match status" value="1"/>
</dbReference>
<dbReference type="PRINTS" id="PR00040">
    <property type="entry name" value="HTHMERR"/>
</dbReference>
<dbReference type="SUPFAM" id="SSF46955">
    <property type="entry name" value="Putative DNA-binding domain"/>
    <property type="match status" value="1"/>
</dbReference>
<dbReference type="InterPro" id="IPR009061">
    <property type="entry name" value="DNA-bd_dom_put_sf"/>
</dbReference>
<dbReference type="EMBL" id="BAAAQD010000008">
    <property type="protein sequence ID" value="GAA1522746.1"/>
    <property type="molecule type" value="Genomic_DNA"/>
</dbReference>
<feature type="domain" description="HTH merR-type" evidence="3">
    <location>
        <begin position="3"/>
        <end position="72"/>
    </location>
</feature>
<evidence type="ECO:0000313" key="5">
    <source>
        <dbReference type="Proteomes" id="UP001501470"/>
    </source>
</evidence>
<dbReference type="Proteomes" id="UP001501470">
    <property type="component" value="Unassembled WGS sequence"/>
</dbReference>
<gene>
    <name evidence="4" type="ORF">GCM10009827_043740</name>
</gene>
<dbReference type="SMART" id="SM00422">
    <property type="entry name" value="HTH_MERR"/>
    <property type="match status" value="1"/>
</dbReference>
<evidence type="ECO:0000259" key="3">
    <source>
        <dbReference type="PROSITE" id="PS50937"/>
    </source>
</evidence>
<dbReference type="InterPro" id="IPR047057">
    <property type="entry name" value="MerR_fam"/>
</dbReference>
<keyword evidence="1" id="KW-0238">DNA-binding</keyword>
<comment type="caution">
    <text evidence="4">The sequence shown here is derived from an EMBL/GenBank/DDBJ whole genome shotgun (WGS) entry which is preliminary data.</text>
</comment>
<protein>
    <submittedName>
        <fullName evidence="4">MerR family transcriptional regulator</fullName>
    </submittedName>
</protein>
<feature type="region of interest" description="Disordered" evidence="2">
    <location>
        <begin position="154"/>
        <end position="173"/>
    </location>
</feature>
<evidence type="ECO:0000256" key="1">
    <source>
        <dbReference type="ARBA" id="ARBA00023125"/>
    </source>
</evidence>
<evidence type="ECO:0000313" key="4">
    <source>
        <dbReference type="EMBL" id="GAA1522746.1"/>
    </source>
</evidence>
<sequence length="314" mass="35310">MGRMNIGELSRLSGLPVKTIRYYSDVGLVPEAERSHAGYRRYDHDSLVRLEFVRTLRELGLDIATIKRVLDRGEDLGAVAAAHAEAIGVQIRVLRLRRAALRAVALHPERGGPTPAELDRMTRIAQASTDERRRIVDEFFDSIFAELPRAEESPEAAQFSARMRSVSPDLPDDPTDAQIDAWIELAGMLREQDFRARLREMGKRSFATDERRLVPTDMSEISWFTGHIAEHMDAGVAPGSPQAVPVVAAVLRRWGVAEEDRDVLVDQLTLAVDPRAERYWQLMAVINGWPPIPATMHRWEWFLNALRAGHGPLA</sequence>
<evidence type="ECO:0000256" key="2">
    <source>
        <dbReference type="SAM" id="MobiDB-lite"/>
    </source>
</evidence>
<dbReference type="PROSITE" id="PS50937">
    <property type="entry name" value="HTH_MERR_2"/>
    <property type="match status" value="1"/>
</dbReference>
<reference evidence="4 5" key="1">
    <citation type="journal article" date="2019" name="Int. J. Syst. Evol. Microbiol.">
        <title>The Global Catalogue of Microorganisms (GCM) 10K type strain sequencing project: providing services to taxonomists for standard genome sequencing and annotation.</title>
        <authorList>
            <consortium name="The Broad Institute Genomics Platform"/>
            <consortium name="The Broad Institute Genome Sequencing Center for Infectious Disease"/>
            <person name="Wu L."/>
            <person name="Ma J."/>
        </authorList>
    </citation>
    <scope>NUCLEOTIDE SEQUENCE [LARGE SCALE GENOMIC DNA]</scope>
    <source>
        <strain evidence="4 5">JCM 15933</strain>
    </source>
</reference>